<dbReference type="PANTHER" id="PTHR11261:SF3">
    <property type="entry name" value="RETINOL-BINDING PROTEIN 3"/>
    <property type="match status" value="1"/>
</dbReference>
<keyword evidence="3" id="KW-0645">Protease</keyword>
<evidence type="ECO:0000259" key="2">
    <source>
        <dbReference type="SMART" id="SM00245"/>
    </source>
</evidence>
<reference evidence="3 4" key="1">
    <citation type="journal article" date="2005" name="Nucleic Acids Res.">
        <title>Genomic blueprint of Hahella chejuensis, a marine microbe producing an algicidal agent.</title>
        <authorList>
            <person name="Jeong H."/>
            <person name="Yim J.H."/>
            <person name="Lee C."/>
            <person name="Choi S.-H."/>
            <person name="Park Y.K."/>
            <person name="Yoon S.H."/>
            <person name="Hur C.-G."/>
            <person name="Kang H.-Y."/>
            <person name="Kim D."/>
            <person name="Lee H.H."/>
            <person name="Park K.H."/>
            <person name="Park S.-H."/>
            <person name="Park H.-S."/>
            <person name="Lee H.K."/>
            <person name="Oh T.K."/>
            <person name="Kim J.F."/>
        </authorList>
    </citation>
    <scope>NUCLEOTIDE SEQUENCE [LARGE SCALE GENOMIC DNA]</scope>
    <source>
        <strain evidence="3 4">KCTC 2396</strain>
    </source>
</reference>
<dbReference type="Pfam" id="PF03572">
    <property type="entry name" value="Peptidase_S41"/>
    <property type="match status" value="1"/>
</dbReference>
<dbReference type="STRING" id="349521.HCH_04120"/>
<feature type="region of interest" description="Disordered" evidence="1">
    <location>
        <begin position="175"/>
        <end position="197"/>
    </location>
</feature>
<dbReference type="AlphaFoldDB" id="Q2SEU4"/>
<dbReference type="SMART" id="SM00245">
    <property type="entry name" value="TSPc"/>
    <property type="match status" value="1"/>
</dbReference>
<dbReference type="InterPro" id="IPR028204">
    <property type="entry name" value="Tricorn_C1"/>
</dbReference>
<protein>
    <submittedName>
        <fullName evidence="3">Periplasmic protease</fullName>
    </submittedName>
</protein>
<name>Q2SEU4_HAHCH</name>
<organism evidence="3 4">
    <name type="scientific">Hahella chejuensis (strain KCTC 2396)</name>
    <dbReference type="NCBI Taxonomy" id="349521"/>
    <lineage>
        <taxon>Bacteria</taxon>
        <taxon>Pseudomonadati</taxon>
        <taxon>Pseudomonadota</taxon>
        <taxon>Gammaproteobacteria</taxon>
        <taxon>Oceanospirillales</taxon>
        <taxon>Hahellaceae</taxon>
        <taxon>Hahella</taxon>
    </lineage>
</organism>
<keyword evidence="4" id="KW-1185">Reference proteome</keyword>
<dbReference type="Gene3D" id="3.90.226.10">
    <property type="entry name" value="2-enoyl-CoA Hydratase, Chain A, domain 1"/>
    <property type="match status" value="1"/>
</dbReference>
<dbReference type="SUPFAM" id="SSF52096">
    <property type="entry name" value="ClpP/crotonase"/>
    <property type="match status" value="1"/>
</dbReference>
<dbReference type="InterPro" id="IPR029045">
    <property type="entry name" value="ClpP/crotonase-like_dom_sf"/>
</dbReference>
<evidence type="ECO:0000313" key="4">
    <source>
        <dbReference type="Proteomes" id="UP000000238"/>
    </source>
</evidence>
<gene>
    <name evidence="3" type="ordered locus">HCH_04120</name>
</gene>
<dbReference type="HOGENOM" id="CLU_034080_1_0_6"/>
<keyword evidence="3" id="KW-0378">Hydrolase</keyword>
<accession>Q2SEU4</accession>
<feature type="region of interest" description="Disordered" evidence="1">
    <location>
        <begin position="1"/>
        <end position="20"/>
    </location>
</feature>
<dbReference type="PANTHER" id="PTHR11261">
    <property type="entry name" value="INTERPHOTORECEPTOR RETINOID-BINDING PROTEIN"/>
    <property type="match status" value="1"/>
</dbReference>
<dbReference type="KEGG" id="hch:HCH_04120"/>
<dbReference type="Gene3D" id="3.30.750.44">
    <property type="match status" value="1"/>
</dbReference>
<dbReference type="eggNOG" id="COG0793">
    <property type="taxonomic scope" value="Bacteria"/>
</dbReference>
<dbReference type="GO" id="GO:0006508">
    <property type="term" value="P:proteolysis"/>
    <property type="evidence" value="ECO:0007669"/>
    <property type="project" value="UniProtKB-KW"/>
</dbReference>
<evidence type="ECO:0000256" key="1">
    <source>
        <dbReference type="SAM" id="MobiDB-lite"/>
    </source>
</evidence>
<proteinExistence type="predicted"/>
<dbReference type="Proteomes" id="UP000000238">
    <property type="component" value="Chromosome"/>
</dbReference>
<dbReference type="CDD" id="cd07563">
    <property type="entry name" value="Peptidase_S41_IRBP"/>
    <property type="match status" value="1"/>
</dbReference>
<dbReference type="Pfam" id="PF14684">
    <property type="entry name" value="Tricorn_C1"/>
    <property type="match status" value="1"/>
</dbReference>
<sequence>MKTRGAGHNPRYPNGPHKQNQHNFVRNCLEMSFSRHTSGQFGANSIKNFFREIMIIPFKFTSLEENIVKIELPKIKPQRLPMPRLAGVTLMAALVTACNDNGSSNTPDKESKIIPASELTGVWEQRGYGQIIEFGDSTVTVYQSNRDNCLLTAELPLAMADQLLKEVSLSGDGQRFDTLPQRIPTDTHPYTRHKLPQLPESCRDGLQAPTTDYQANYEVFWHTFNDYYAFFDLRGVNWAQTNENSRSKLSEVNDDQALFNLFKEMLSSLDDGHINLIKEDEEFSPEESPAWVRRLYAYFNEQNSDETLREDFEAQSEYDDFSAFYESRLLAFYNEINDKNTQNLIDYLNEVDCIANDQICYGLIDLDATGKSVGYLLIESMLGYGEDEDAPFETHFQALQAALDNAINALYNTDALIIDVRRNNGGYDSSAMEIAGRFTQQRQLAFSKKAHYPNGYANSHEVFLAPTGALQYTKPIYLLVSGSTYSGAEIFSLTMRSLPHVVLVGEPTGGILSDSLDFQLPNGWEFSLSNEVYSSPQGEVFEYSGVPPQYEALYMQPEDVYAGKDSGIEKALSLLE</sequence>
<feature type="domain" description="Tail specific protease" evidence="2">
    <location>
        <begin position="341"/>
        <end position="553"/>
    </location>
</feature>
<dbReference type="GO" id="GO:0008236">
    <property type="term" value="F:serine-type peptidase activity"/>
    <property type="evidence" value="ECO:0007669"/>
    <property type="project" value="InterPro"/>
</dbReference>
<evidence type="ECO:0000313" key="3">
    <source>
        <dbReference type="EMBL" id="ABC30830.1"/>
    </source>
</evidence>
<dbReference type="InterPro" id="IPR005151">
    <property type="entry name" value="Tail-specific_protease"/>
</dbReference>
<dbReference type="EMBL" id="CP000155">
    <property type="protein sequence ID" value="ABC30830.1"/>
    <property type="molecule type" value="Genomic_DNA"/>
</dbReference>